<keyword evidence="5 12" id="KW-0812">Transmembrane</keyword>
<keyword evidence="10 12" id="KW-0472">Membrane</keyword>
<feature type="domain" description="V-ATPase proteolipid subunit C-like" evidence="13">
    <location>
        <begin position="14"/>
        <end position="76"/>
    </location>
</feature>
<dbReference type="Pfam" id="PF00137">
    <property type="entry name" value="ATP-synt_C"/>
    <property type="match status" value="1"/>
</dbReference>
<dbReference type="GO" id="GO:0008289">
    <property type="term" value="F:lipid binding"/>
    <property type="evidence" value="ECO:0007669"/>
    <property type="project" value="UniProtKB-KW"/>
</dbReference>
<dbReference type="GO" id="GO:0046933">
    <property type="term" value="F:proton-transporting ATP synthase activity, rotational mechanism"/>
    <property type="evidence" value="ECO:0007669"/>
    <property type="project" value="UniProtKB-UniRule"/>
</dbReference>
<keyword evidence="11 12" id="KW-0066">ATP synthesis</keyword>
<dbReference type="SUPFAM" id="SSF81333">
    <property type="entry name" value="F1F0 ATP synthase subunit C"/>
    <property type="match status" value="1"/>
</dbReference>
<name>A0A544QTG3_9FIRM</name>
<proteinExistence type="inferred from homology"/>
<keyword evidence="3 12" id="KW-0813">Transport</keyword>
<dbReference type="InterPro" id="IPR000454">
    <property type="entry name" value="ATP_synth_F0_csu"/>
</dbReference>
<comment type="function">
    <text evidence="12">F(1)F(0) ATP synthase produces ATP from ADP in the presence of a proton or sodium gradient. F-type ATPases consist of two structural domains, F(1) containing the extramembraneous catalytic core and F(0) containing the membrane proton channel, linked together by a central stalk and a peripheral stalk. During catalysis, ATP synthesis in the catalytic domain of F(1) is coupled via a rotary mechanism of the central stalk subunits to proton translocation.</text>
</comment>
<comment type="similarity">
    <text evidence="2 12">Belongs to the ATPase C chain family.</text>
</comment>
<protein>
    <recommendedName>
        <fullName evidence="12">ATP synthase subunit c</fullName>
    </recommendedName>
    <alternativeName>
        <fullName evidence="12">ATP synthase F(0) sector subunit c</fullName>
    </alternativeName>
    <alternativeName>
        <fullName evidence="12">F-type ATPase subunit c</fullName>
        <shortName evidence="12">F-ATPase subunit c</shortName>
    </alternativeName>
    <alternativeName>
        <fullName evidence="12">Lipid-binding protein</fullName>
    </alternativeName>
</protein>
<evidence type="ECO:0000256" key="2">
    <source>
        <dbReference type="ARBA" id="ARBA00006704"/>
    </source>
</evidence>
<dbReference type="EMBL" id="SGJB01000018">
    <property type="protein sequence ID" value="TQQ83985.1"/>
    <property type="molecule type" value="Genomic_DNA"/>
</dbReference>
<comment type="caution">
    <text evidence="14">The sequence shown here is derived from an EMBL/GenBank/DDBJ whole genome shotgun (WGS) entry which is preliminary data.</text>
</comment>
<dbReference type="Proteomes" id="UP000317863">
    <property type="component" value="Unassembled WGS sequence"/>
</dbReference>
<evidence type="ECO:0000313" key="15">
    <source>
        <dbReference type="Proteomes" id="UP000317863"/>
    </source>
</evidence>
<keyword evidence="4 12" id="KW-0138">CF(0)</keyword>
<sequence length="83" mass="8188">MDMSTAIAVAGTAIGAGIAVFTGCGAGLGQGYAAGKLAEAVANQPEAKSDIMSSFIVGAAIAESTAIYGLIIAIILIFVNPWL</sequence>
<comment type="function">
    <text evidence="12">Key component of the F(0) channel; it plays a direct role in translocation across the membrane. A homomeric c-ring of between 10-14 subunits forms the central stalk rotor element with the F(1) delta and epsilon subunits.</text>
</comment>
<evidence type="ECO:0000256" key="1">
    <source>
        <dbReference type="ARBA" id="ARBA00004141"/>
    </source>
</evidence>
<reference evidence="14 15" key="1">
    <citation type="submission" date="2019-02" db="EMBL/GenBank/DDBJ databases">
        <title>Peptostreptococcaceae bacterium ZHW00191 nov., a new bacterium isolated from the human gut.</title>
        <authorList>
            <person name="Zhou H.-W."/>
            <person name="Chen X.-J."/>
        </authorList>
    </citation>
    <scope>NUCLEOTIDE SEQUENCE [LARGE SCALE GENOMIC DNA]</scope>
    <source>
        <strain evidence="14 15">ZHW00191</strain>
    </source>
</reference>
<dbReference type="HAMAP" id="MF_01396">
    <property type="entry name" value="ATP_synth_c_bact"/>
    <property type="match status" value="1"/>
</dbReference>
<organism evidence="14 15">
    <name type="scientific">Peptacetobacter hominis</name>
    <dbReference type="NCBI Taxonomy" id="2743610"/>
    <lineage>
        <taxon>Bacteria</taxon>
        <taxon>Bacillati</taxon>
        <taxon>Bacillota</taxon>
        <taxon>Clostridia</taxon>
        <taxon>Peptostreptococcales</taxon>
        <taxon>Peptostreptococcaceae</taxon>
        <taxon>Peptacetobacter</taxon>
    </lineage>
</organism>
<evidence type="ECO:0000256" key="8">
    <source>
        <dbReference type="ARBA" id="ARBA00023065"/>
    </source>
</evidence>
<evidence type="ECO:0000256" key="6">
    <source>
        <dbReference type="ARBA" id="ARBA00022781"/>
    </source>
</evidence>
<keyword evidence="6 12" id="KW-0375">Hydrogen ion transport</keyword>
<evidence type="ECO:0000256" key="3">
    <source>
        <dbReference type="ARBA" id="ARBA00022448"/>
    </source>
</evidence>
<evidence type="ECO:0000259" key="13">
    <source>
        <dbReference type="Pfam" id="PF00137"/>
    </source>
</evidence>
<dbReference type="InterPro" id="IPR002379">
    <property type="entry name" value="ATPase_proteolipid_c-like_dom"/>
</dbReference>
<accession>A0A544QTG3</accession>
<evidence type="ECO:0000256" key="5">
    <source>
        <dbReference type="ARBA" id="ARBA00022692"/>
    </source>
</evidence>
<dbReference type="CDD" id="cd18184">
    <property type="entry name" value="ATP-synt_Fo_c_NaATPase"/>
    <property type="match status" value="1"/>
</dbReference>
<dbReference type="PRINTS" id="PR00124">
    <property type="entry name" value="ATPASEC"/>
</dbReference>
<evidence type="ECO:0000313" key="14">
    <source>
        <dbReference type="EMBL" id="TQQ83985.1"/>
    </source>
</evidence>
<dbReference type="AlphaFoldDB" id="A0A544QTG3"/>
<feature type="transmembrane region" description="Helical" evidence="12">
    <location>
        <begin position="6"/>
        <end position="34"/>
    </location>
</feature>
<comment type="subcellular location">
    <subcellularLocation>
        <location evidence="12">Cell membrane</location>
        <topology evidence="12">Multi-pass membrane protein</topology>
    </subcellularLocation>
    <subcellularLocation>
        <location evidence="1">Membrane</location>
        <topology evidence="1">Multi-pass membrane protein</topology>
    </subcellularLocation>
</comment>
<evidence type="ECO:0000256" key="9">
    <source>
        <dbReference type="ARBA" id="ARBA00023121"/>
    </source>
</evidence>
<gene>
    <name evidence="12 14" type="primary">atpE</name>
    <name evidence="14" type="ORF">EXD82_08795</name>
</gene>
<dbReference type="GO" id="GO:0033177">
    <property type="term" value="C:proton-transporting two-sector ATPase complex, proton-transporting domain"/>
    <property type="evidence" value="ECO:0007669"/>
    <property type="project" value="InterPro"/>
</dbReference>
<dbReference type="Gene3D" id="1.20.120.610">
    <property type="entry name" value="lithium bound rotor ring of v- atpase"/>
    <property type="match status" value="1"/>
</dbReference>
<feature type="transmembrane region" description="Helical" evidence="12">
    <location>
        <begin position="55"/>
        <end position="79"/>
    </location>
</feature>
<evidence type="ECO:0000256" key="7">
    <source>
        <dbReference type="ARBA" id="ARBA00022989"/>
    </source>
</evidence>
<keyword evidence="9 12" id="KW-0446">Lipid-binding</keyword>
<dbReference type="InterPro" id="IPR035921">
    <property type="entry name" value="F/V-ATP_Csub_sf"/>
</dbReference>
<keyword evidence="15" id="KW-1185">Reference proteome</keyword>
<evidence type="ECO:0000256" key="12">
    <source>
        <dbReference type="HAMAP-Rule" id="MF_01396"/>
    </source>
</evidence>
<evidence type="ECO:0000256" key="10">
    <source>
        <dbReference type="ARBA" id="ARBA00023136"/>
    </source>
</evidence>
<dbReference type="NCBIfam" id="TIGR01260">
    <property type="entry name" value="ATP_synt_c"/>
    <property type="match status" value="1"/>
</dbReference>
<keyword evidence="8 12" id="KW-0406">Ion transport</keyword>
<dbReference type="GO" id="GO:0045259">
    <property type="term" value="C:proton-transporting ATP synthase complex"/>
    <property type="evidence" value="ECO:0007669"/>
    <property type="project" value="UniProtKB-KW"/>
</dbReference>
<feature type="site" description="Reversibly protonated during proton transport" evidence="12">
    <location>
        <position position="63"/>
    </location>
</feature>
<evidence type="ECO:0000256" key="11">
    <source>
        <dbReference type="ARBA" id="ARBA00023310"/>
    </source>
</evidence>
<keyword evidence="12" id="KW-1003">Cell membrane</keyword>
<keyword evidence="7 12" id="KW-1133">Transmembrane helix</keyword>
<dbReference type="InterPro" id="IPR005953">
    <property type="entry name" value="ATP_synth_csu_bac/chlpt"/>
</dbReference>
<dbReference type="GO" id="GO:0005886">
    <property type="term" value="C:plasma membrane"/>
    <property type="evidence" value="ECO:0007669"/>
    <property type="project" value="UniProtKB-SubCell"/>
</dbReference>
<evidence type="ECO:0000256" key="4">
    <source>
        <dbReference type="ARBA" id="ARBA00022547"/>
    </source>
</evidence>
<dbReference type="OrthoDB" id="9810379at2"/>